<dbReference type="InterPro" id="IPR045021">
    <property type="entry name" value="PSI1/2/3"/>
</dbReference>
<evidence type="ECO:0000259" key="2">
    <source>
        <dbReference type="Pfam" id="PF05003"/>
    </source>
</evidence>
<feature type="domain" description="DUF3475" evidence="3">
    <location>
        <begin position="146"/>
        <end position="202"/>
    </location>
</feature>
<dbReference type="PANTHER" id="PTHR31730:SF18">
    <property type="entry name" value="PROTEIN PSK SIMULATOR 2"/>
    <property type="match status" value="1"/>
</dbReference>
<accession>A0AAV6X8Q1</accession>
<organism evidence="4 5">
    <name type="scientific">Buddleja alternifolia</name>
    <dbReference type="NCBI Taxonomy" id="168488"/>
    <lineage>
        <taxon>Eukaryota</taxon>
        <taxon>Viridiplantae</taxon>
        <taxon>Streptophyta</taxon>
        <taxon>Embryophyta</taxon>
        <taxon>Tracheophyta</taxon>
        <taxon>Spermatophyta</taxon>
        <taxon>Magnoliopsida</taxon>
        <taxon>eudicotyledons</taxon>
        <taxon>Gunneridae</taxon>
        <taxon>Pentapetalae</taxon>
        <taxon>asterids</taxon>
        <taxon>lamiids</taxon>
        <taxon>Lamiales</taxon>
        <taxon>Scrophulariaceae</taxon>
        <taxon>Buddlejeae</taxon>
        <taxon>Buddleja</taxon>
    </lineage>
</organism>
<comment type="caution">
    <text evidence="4">The sequence shown here is derived from an EMBL/GenBank/DDBJ whole genome shotgun (WGS) entry which is preliminary data.</text>
</comment>
<dbReference type="InterPro" id="IPR007700">
    <property type="entry name" value="DUF668"/>
</dbReference>
<dbReference type="AlphaFoldDB" id="A0AAV6X8Q1"/>
<dbReference type="PANTHER" id="PTHR31730">
    <property type="entry name" value="OS01G0873900 PROTEIN"/>
    <property type="match status" value="1"/>
</dbReference>
<gene>
    <name evidence="4" type="ORF">BUALT_Bualt08G0084900</name>
</gene>
<keyword evidence="5" id="KW-1185">Reference proteome</keyword>
<dbReference type="Pfam" id="PF11961">
    <property type="entry name" value="DUF3475"/>
    <property type="match status" value="1"/>
</dbReference>
<dbReference type="InterPro" id="IPR021864">
    <property type="entry name" value="DUF3475"/>
</dbReference>
<protein>
    <submittedName>
        <fullName evidence="4">Uncharacterized protein</fullName>
    </submittedName>
</protein>
<proteinExistence type="predicted"/>
<feature type="region of interest" description="Disordered" evidence="1">
    <location>
        <begin position="1"/>
        <end position="36"/>
    </location>
</feature>
<dbReference type="EMBL" id="WHWC01000008">
    <property type="protein sequence ID" value="KAG8377930.1"/>
    <property type="molecule type" value="Genomic_DNA"/>
</dbReference>
<evidence type="ECO:0000256" key="1">
    <source>
        <dbReference type="SAM" id="MobiDB-lite"/>
    </source>
</evidence>
<dbReference type="Proteomes" id="UP000826271">
    <property type="component" value="Unassembled WGS sequence"/>
</dbReference>
<sequence>MGGVCSGGTIKKSRRSIEDENDVKSSGSGFSGKLKSMGSFAKHKKNYEDSYTYPDEIDDAFEKAPRDLLFDSGELNLSISRELKASTPARTPAHKAPQATSFLGKAGIVGLEKAVEVLDTLGSSMTNLNTGGFTTGVTSRGNKVTILAFEVANTIGKGANLLQSLSEDDVQVLKKEILNSEGVRQLVSTDMNELLSIAASDKREEFDVFSREVIRFGNLCKDPQWHNLDRFFSKLDSDPDIHKQPRQEAEMTMQELTTLAQHTSELYHELHALDRFEQDYQRKLEEVDSLHLPRRGETLSMLLSELKHQRKLVRNLKKKSLWSKSLEQVVEKLVDIVTFIHQEIAEAFGDNGLSHKVSGNKPERLGVAGLALHYANIINQIDNIASRPTSLPPNMRDTLYNGLPPSVKAALRSKLQIVDAKEELTVPQIKAEMEKSLQWLVPVATDTTKAHQGFGWVGEWANTGNEFGKKTSTPNSLIRLQTLYHADKRKVESHILELVTWLHRLISHVRYKDNGLKALPQRSPTQKGSNFNAEKLTNNGKIKNVELSPDDKNLLEEVMKRRKLVPGLSKSQEFVMVENKKKSKVWELSRSLGSSPRRGLKHPKADVLDILDGLDSSFSVPRGDLR</sequence>
<evidence type="ECO:0000259" key="3">
    <source>
        <dbReference type="Pfam" id="PF11961"/>
    </source>
</evidence>
<feature type="compositionally biased region" description="Low complexity" evidence="1">
    <location>
        <begin position="24"/>
        <end position="36"/>
    </location>
</feature>
<evidence type="ECO:0000313" key="5">
    <source>
        <dbReference type="Proteomes" id="UP000826271"/>
    </source>
</evidence>
<evidence type="ECO:0000313" key="4">
    <source>
        <dbReference type="EMBL" id="KAG8377930.1"/>
    </source>
</evidence>
<reference evidence="4" key="1">
    <citation type="submission" date="2019-10" db="EMBL/GenBank/DDBJ databases">
        <authorList>
            <person name="Zhang R."/>
            <person name="Pan Y."/>
            <person name="Wang J."/>
            <person name="Ma R."/>
            <person name="Yu S."/>
        </authorList>
    </citation>
    <scope>NUCLEOTIDE SEQUENCE</scope>
    <source>
        <strain evidence="4">LA-IB0</strain>
        <tissue evidence="4">Leaf</tissue>
    </source>
</reference>
<name>A0AAV6X8Q1_9LAMI</name>
<feature type="domain" description="DUF668" evidence="2">
    <location>
        <begin position="364"/>
        <end position="449"/>
    </location>
</feature>
<dbReference type="GO" id="GO:0045927">
    <property type="term" value="P:positive regulation of growth"/>
    <property type="evidence" value="ECO:0007669"/>
    <property type="project" value="InterPro"/>
</dbReference>
<dbReference type="Pfam" id="PF05003">
    <property type="entry name" value="DUF668"/>
    <property type="match status" value="1"/>
</dbReference>